<name>A0A0G4EMV1_VITBC</name>
<dbReference type="InterPro" id="IPR013083">
    <property type="entry name" value="Znf_RING/FYVE/PHD"/>
</dbReference>
<gene>
    <name evidence="6" type="ORF">Vbra_5230</name>
</gene>
<keyword evidence="1" id="KW-0479">Metal-binding</keyword>
<dbReference type="PROSITE" id="PS50089">
    <property type="entry name" value="ZF_RING_2"/>
    <property type="match status" value="1"/>
</dbReference>
<sequence>MARGGGDEQHLSCEICTNAYTSTGLRTPQVLRCGHSYCADCVRDLQRRAANNTISCPNRCGVMTPADVDVPKCYPLVAAVEAKEQQDRDRMAVLLKCSTAAYSLTRAETQVVIETCQLANEVDMEAPLSAIRSRLHTLMMTSIEGSMMNRMQGVFLTKWVGGTGKSLRSLYRATRDGPSYGDLLRCVGDTKDLVFVVSKGEYVFGAFVSGGLQLPDDPTGVNEYDCDGWQFSLAGHFTKGPTKL</sequence>
<dbReference type="VEuPathDB" id="CryptoDB:Vbra_5230"/>
<keyword evidence="2 4" id="KW-0863">Zinc-finger</keyword>
<evidence type="ECO:0000313" key="7">
    <source>
        <dbReference type="Proteomes" id="UP000041254"/>
    </source>
</evidence>
<dbReference type="InterPro" id="IPR027370">
    <property type="entry name" value="Znf-RING_euk"/>
</dbReference>
<dbReference type="EMBL" id="CDMY01000268">
    <property type="protein sequence ID" value="CEL98342.1"/>
    <property type="molecule type" value="Genomic_DNA"/>
</dbReference>
<dbReference type="Proteomes" id="UP000041254">
    <property type="component" value="Unassembled WGS sequence"/>
</dbReference>
<dbReference type="PhylomeDB" id="A0A0G4EMV1"/>
<reference evidence="6 7" key="1">
    <citation type="submission" date="2014-11" db="EMBL/GenBank/DDBJ databases">
        <authorList>
            <person name="Zhu J."/>
            <person name="Qi W."/>
            <person name="Song R."/>
        </authorList>
    </citation>
    <scope>NUCLEOTIDE SEQUENCE [LARGE SCALE GENOMIC DNA]</scope>
</reference>
<dbReference type="GO" id="GO:0008270">
    <property type="term" value="F:zinc ion binding"/>
    <property type="evidence" value="ECO:0007669"/>
    <property type="project" value="UniProtKB-KW"/>
</dbReference>
<dbReference type="PANTHER" id="PTHR47156">
    <property type="entry name" value="PROTEIN CBG20824"/>
    <property type="match status" value="1"/>
</dbReference>
<dbReference type="InterPro" id="IPR001841">
    <property type="entry name" value="Znf_RING"/>
</dbReference>
<evidence type="ECO:0000256" key="3">
    <source>
        <dbReference type="ARBA" id="ARBA00022833"/>
    </source>
</evidence>
<organism evidence="6 7">
    <name type="scientific">Vitrella brassicaformis (strain CCMP3155)</name>
    <dbReference type="NCBI Taxonomy" id="1169540"/>
    <lineage>
        <taxon>Eukaryota</taxon>
        <taxon>Sar</taxon>
        <taxon>Alveolata</taxon>
        <taxon>Colpodellida</taxon>
        <taxon>Vitrellaceae</taxon>
        <taxon>Vitrella</taxon>
    </lineage>
</organism>
<keyword evidence="7" id="KW-1185">Reference proteome</keyword>
<dbReference type="PROSITE" id="PS00518">
    <property type="entry name" value="ZF_RING_1"/>
    <property type="match status" value="1"/>
</dbReference>
<dbReference type="InterPro" id="IPR052667">
    <property type="entry name" value="E3_ubiquitin-ligase_RING"/>
</dbReference>
<dbReference type="OrthoDB" id="448632at2759"/>
<dbReference type="InParanoid" id="A0A0G4EMV1"/>
<evidence type="ECO:0000259" key="5">
    <source>
        <dbReference type="PROSITE" id="PS50089"/>
    </source>
</evidence>
<accession>A0A0G4EMV1</accession>
<proteinExistence type="predicted"/>
<keyword evidence="3" id="KW-0862">Zinc</keyword>
<evidence type="ECO:0000256" key="4">
    <source>
        <dbReference type="PROSITE-ProRule" id="PRU00175"/>
    </source>
</evidence>
<evidence type="ECO:0000256" key="2">
    <source>
        <dbReference type="ARBA" id="ARBA00022771"/>
    </source>
</evidence>
<protein>
    <recommendedName>
        <fullName evidence="5">RING-type domain-containing protein</fullName>
    </recommendedName>
</protein>
<dbReference type="STRING" id="1169540.A0A0G4EMV1"/>
<dbReference type="Pfam" id="PF13445">
    <property type="entry name" value="zf-RING_UBOX"/>
    <property type="match status" value="1"/>
</dbReference>
<dbReference type="AlphaFoldDB" id="A0A0G4EMV1"/>
<evidence type="ECO:0000256" key="1">
    <source>
        <dbReference type="ARBA" id="ARBA00022723"/>
    </source>
</evidence>
<feature type="domain" description="RING-type" evidence="5">
    <location>
        <begin position="13"/>
        <end position="57"/>
    </location>
</feature>
<dbReference type="SUPFAM" id="SSF57850">
    <property type="entry name" value="RING/U-box"/>
    <property type="match status" value="1"/>
</dbReference>
<evidence type="ECO:0000313" key="6">
    <source>
        <dbReference type="EMBL" id="CEL98342.1"/>
    </source>
</evidence>
<dbReference type="Gene3D" id="3.30.40.10">
    <property type="entry name" value="Zinc/RING finger domain, C3HC4 (zinc finger)"/>
    <property type="match status" value="1"/>
</dbReference>
<dbReference type="PANTHER" id="PTHR47156:SF10">
    <property type="entry name" value="E3 UBIQUITIN-PROTEIN LIGASE TRIM-21-RELATED"/>
    <property type="match status" value="1"/>
</dbReference>
<dbReference type="InterPro" id="IPR017907">
    <property type="entry name" value="Znf_RING_CS"/>
</dbReference>